<evidence type="ECO:0000313" key="1">
    <source>
        <dbReference type="EMBL" id="KAA6370522.1"/>
    </source>
</evidence>
<dbReference type="AlphaFoldDB" id="A0A5J4UKI7"/>
<sequence length="183" mass="20847">MDHLRGHEIQVGQKRDFNKNIAWENQYREGQSIWQCNDSALDIIIDSSDAVALLREGINLPYQFRVVAGNNVLPTDIITKDTLERIKRNTEQMNLEYLAAALAKQCGTQILPQLCSTNPLLYIAPSYLYNQVQKYQNQQPDGSPRKEKEFQGMWRGKCGRRHGGFQTNVQTGVNAFATLPHNP</sequence>
<name>A0A5J4UKI7_9EUKA</name>
<reference evidence="1 2" key="1">
    <citation type="submission" date="2019-03" db="EMBL/GenBank/DDBJ databases">
        <title>Single cell metagenomics reveals metabolic interactions within the superorganism composed of flagellate Streblomastix strix and complex community of Bacteroidetes bacteria on its surface.</title>
        <authorList>
            <person name="Treitli S.C."/>
            <person name="Kolisko M."/>
            <person name="Husnik F."/>
            <person name="Keeling P."/>
            <person name="Hampl V."/>
        </authorList>
    </citation>
    <scope>NUCLEOTIDE SEQUENCE [LARGE SCALE GENOMIC DNA]</scope>
    <source>
        <strain evidence="1">ST1C</strain>
    </source>
</reference>
<dbReference type="EMBL" id="SNRW01015304">
    <property type="protein sequence ID" value="KAA6370522.1"/>
    <property type="molecule type" value="Genomic_DNA"/>
</dbReference>
<proteinExistence type="predicted"/>
<evidence type="ECO:0000313" key="2">
    <source>
        <dbReference type="Proteomes" id="UP000324800"/>
    </source>
</evidence>
<gene>
    <name evidence="1" type="ORF">EZS28_033951</name>
</gene>
<accession>A0A5J4UKI7</accession>
<organism evidence="1 2">
    <name type="scientific">Streblomastix strix</name>
    <dbReference type="NCBI Taxonomy" id="222440"/>
    <lineage>
        <taxon>Eukaryota</taxon>
        <taxon>Metamonada</taxon>
        <taxon>Preaxostyla</taxon>
        <taxon>Oxymonadida</taxon>
        <taxon>Streblomastigidae</taxon>
        <taxon>Streblomastix</taxon>
    </lineage>
</organism>
<comment type="caution">
    <text evidence="1">The sequence shown here is derived from an EMBL/GenBank/DDBJ whole genome shotgun (WGS) entry which is preliminary data.</text>
</comment>
<protein>
    <submittedName>
        <fullName evidence="1">Uncharacterized protein</fullName>
    </submittedName>
</protein>
<dbReference type="Proteomes" id="UP000324800">
    <property type="component" value="Unassembled WGS sequence"/>
</dbReference>